<evidence type="ECO:0000256" key="10">
    <source>
        <dbReference type="RuleBase" id="RU361183"/>
    </source>
</evidence>
<dbReference type="InterPro" id="IPR024079">
    <property type="entry name" value="MetalloPept_cat_dom_sf"/>
</dbReference>
<dbReference type="PROSITE" id="PS51864">
    <property type="entry name" value="ASTACIN"/>
    <property type="match status" value="1"/>
</dbReference>
<keyword evidence="3 9" id="KW-0479">Metal-binding</keyword>
<protein>
    <recommendedName>
        <fullName evidence="10">Metalloendopeptidase</fullName>
        <ecNumber evidence="10">3.4.24.-</ecNumber>
    </recommendedName>
</protein>
<reference evidence="13 14" key="1">
    <citation type="journal article" date="2023" name="Nucleic Acids Res.">
        <title>The hologenome of Daphnia magna reveals possible DNA methylation and microbiome-mediated evolution of the host genome.</title>
        <authorList>
            <person name="Chaturvedi A."/>
            <person name="Li X."/>
            <person name="Dhandapani V."/>
            <person name="Marshall H."/>
            <person name="Kissane S."/>
            <person name="Cuenca-Cambronero M."/>
            <person name="Asole G."/>
            <person name="Calvet F."/>
            <person name="Ruiz-Romero M."/>
            <person name="Marangio P."/>
            <person name="Guigo R."/>
            <person name="Rago D."/>
            <person name="Mirbahai L."/>
            <person name="Eastwood N."/>
            <person name="Colbourne J.K."/>
            <person name="Zhou J."/>
            <person name="Mallon E."/>
            <person name="Orsini L."/>
        </authorList>
    </citation>
    <scope>NUCLEOTIDE SEQUENCE [LARGE SCALE GENOMIC DNA]</scope>
    <source>
        <strain evidence="13">LRV0_1</strain>
    </source>
</reference>
<keyword evidence="14" id="KW-1185">Reference proteome</keyword>
<keyword evidence="6 9" id="KW-0482">Metalloprotease</keyword>
<dbReference type="PROSITE" id="PS51670">
    <property type="entry name" value="SHKT"/>
    <property type="match status" value="3"/>
</dbReference>
<gene>
    <name evidence="13" type="ORF">OUZ56_002732</name>
</gene>
<keyword evidence="2 9" id="KW-0645">Protease</keyword>
<dbReference type="PRINTS" id="PR00480">
    <property type="entry name" value="ASTACIN"/>
</dbReference>
<dbReference type="SUPFAM" id="SSF55486">
    <property type="entry name" value="Metalloproteases ('zincins'), catalytic domain"/>
    <property type="match status" value="1"/>
</dbReference>
<dbReference type="SMART" id="SM00254">
    <property type="entry name" value="ShKT"/>
    <property type="match status" value="3"/>
</dbReference>
<evidence type="ECO:0000256" key="1">
    <source>
        <dbReference type="ARBA" id="ARBA00002657"/>
    </source>
</evidence>
<name>A0ABR0A6Z4_9CRUS</name>
<dbReference type="EC" id="3.4.24.-" evidence="10"/>
<evidence type="ECO:0000256" key="6">
    <source>
        <dbReference type="ARBA" id="ARBA00023049"/>
    </source>
</evidence>
<feature type="active site" evidence="9">
    <location>
        <position position="209"/>
    </location>
</feature>
<dbReference type="InterPro" id="IPR003582">
    <property type="entry name" value="ShKT_dom"/>
</dbReference>
<comment type="caution">
    <text evidence="8">Lacks conserved residue(s) required for the propagation of feature annotation.</text>
</comment>
<feature type="domain" description="ShKT" evidence="11">
    <location>
        <begin position="381"/>
        <end position="415"/>
    </location>
</feature>
<feature type="disulfide bond" evidence="8">
    <location>
        <begin position="424"/>
        <end position="458"/>
    </location>
</feature>
<evidence type="ECO:0000256" key="5">
    <source>
        <dbReference type="ARBA" id="ARBA00022833"/>
    </source>
</evidence>
<evidence type="ECO:0000259" key="12">
    <source>
        <dbReference type="PROSITE" id="PS51864"/>
    </source>
</evidence>
<comment type="function">
    <text evidence="1">Metalloprotease.</text>
</comment>
<evidence type="ECO:0000256" key="2">
    <source>
        <dbReference type="ARBA" id="ARBA00022670"/>
    </source>
</evidence>
<feature type="chain" id="PRO_5044958146" description="Metalloendopeptidase" evidence="10">
    <location>
        <begin position="23"/>
        <end position="458"/>
    </location>
</feature>
<evidence type="ECO:0000259" key="11">
    <source>
        <dbReference type="PROSITE" id="PS51670"/>
    </source>
</evidence>
<evidence type="ECO:0000313" key="13">
    <source>
        <dbReference type="EMBL" id="KAK4020783.1"/>
    </source>
</evidence>
<dbReference type="Pfam" id="PF01400">
    <property type="entry name" value="Astacin"/>
    <property type="match status" value="1"/>
</dbReference>
<comment type="caution">
    <text evidence="13">The sequence shown here is derived from an EMBL/GenBank/DDBJ whole genome shotgun (WGS) entry which is preliminary data.</text>
</comment>
<dbReference type="InterPro" id="IPR034035">
    <property type="entry name" value="Astacin-like_dom"/>
</dbReference>
<feature type="domain" description="Peptidase M12A" evidence="12">
    <location>
        <begin position="118"/>
        <end position="311"/>
    </location>
</feature>
<feature type="binding site" evidence="9">
    <location>
        <position position="208"/>
    </location>
    <ligand>
        <name>Zn(2+)</name>
        <dbReference type="ChEBI" id="CHEBI:29105"/>
        <note>catalytic</note>
    </ligand>
</feature>
<comment type="cofactor">
    <cofactor evidence="9 10">
        <name>Zn(2+)</name>
        <dbReference type="ChEBI" id="CHEBI:29105"/>
    </cofactor>
    <text evidence="9 10">Binds 1 zinc ion per subunit.</text>
</comment>
<evidence type="ECO:0000256" key="3">
    <source>
        <dbReference type="ARBA" id="ARBA00022723"/>
    </source>
</evidence>
<dbReference type="SMART" id="SM00235">
    <property type="entry name" value="ZnMc"/>
    <property type="match status" value="1"/>
</dbReference>
<dbReference type="PANTHER" id="PTHR10127:SF780">
    <property type="entry name" value="METALLOENDOPEPTIDASE"/>
    <property type="match status" value="1"/>
</dbReference>
<feature type="signal peptide" evidence="10">
    <location>
        <begin position="1"/>
        <end position="22"/>
    </location>
</feature>
<dbReference type="InterPro" id="IPR006026">
    <property type="entry name" value="Peptidase_Metallo"/>
</dbReference>
<feature type="domain" description="ShKT" evidence="11">
    <location>
        <begin position="344"/>
        <end position="377"/>
    </location>
</feature>
<evidence type="ECO:0000256" key="8">
    <source>
        <dbReference type="PROSITE-ProRule" id="PRU01005"/>
    </source>
</evidence>
<dbReference type="Gene3D" id="3.40.390.10">
    <property type="entry name" value="Collagenase (Catalytic Domain)"/>
    <property type="match status" value="1"/>
</dbReference>
<evidence type="ECO:0000256" key="4">
    <source>
        <dbReference type="ARBA" id="ARBA00022801"/>
    </source>
</evidence>
<keyword evidence="5 9" id="KW-0862">Zinc</keyword>
<feature type="domain" description="ShKT" evidence="11">
    <location>
        <begin position="424"/>
        <end position="458"/>
    </location>
</feature>
<evidence type="ECO:0000313" key="14">
    <source>
        <dbReference type="Proteomes" id="UP001234178"/>
    </source>
</evidence>
<dbReference type="EMBL" id="JAOYFB010000036">
    <property type="protein sequence ID" value="KAK4020783.1"/>
    <property type="molecule type" value="Genomic_DNA"/>
</dbReference>
<keyword evidence="10" id="KW-0732">Signal</keyword>
<feature type="binding site" evidence="9">
    <location>
        <position position="218"/>
    </location>
    <ligand>
        <name>Zn(2+)</name>
        <dbReference type="ChEBI" id="CHEBI:29105"/>
        <note>catalytic</note>
    </ligand>
</feature>
<sequence length="458" mass="51510">MFQITFLAFVLIGMNNHKVIYGAPTPDGNNELPESKITKMTFDSSRDPIGEMPGEPLSPADFKNAKELTLGPNFHDFVDGSPNGLGGQKGLFEGDIVGVLAKETATVTGQKNGTKMNSAVVDMTLTWPSGTVPYVISASFGKRERTLIAKAILEFHNKTCLRFVPRTNQDDYINILNANGCSSNVGRAGGEQQVSLGMGCFYVGIIMHELMHAVGFWHEQSRTDRDDHIIIHWKNIMKGMEYNFQKYDEGRIQYLGLPYDTGSIMHYDAYAFAEDKRYPTITSKKSDEQLGQRNGFSDSDVLKLNRLYKCKTNSSEQTSVTTSPAATRLKPTPVKEKEKSKDRCLDDHKYCKIWTERGECARNSWMAIHCRKSCNQCDGQCSNLNENCIRWAQSGECQKNSSYMKIYCRKSCHLCDDTDRSSDCVDDDRMCPAWATRDGCKVNSNFMELHCRKSCGEC</sequence>
<evidence type="ECO:0000256" key="7">
    <source>
        <dbReference type="ARBA" id="ARBA00023145"/>
    </source>
</evidence>
<keyword evidence="7" id="KW-0865">Zymogen</keyword>
<evidence type="ECO:0000256" key="9">
    <source>
        <dbReference type="PROSITE-ProRule" id="PRU01211"/>
    </source>
</evidence>
<dbReference type="CDD" id="cd04280">
    <property type="entry name" value="ZnMc_astacin_like"/>
    <property type="match status" value="1"/>
</dbReference>
<accession>A0ABR0A6Z4</accession>
<dbReference type="Proteomes" id="UP001234178">
    <property type="component" value="Unassembled WGS sequence"/>
</dbReference>
<keyword evidence="8" id="KW-1015">Disulfide bond</keyword>
<keyword evidence="4 9" id="KW-0378">Hydrolase</keyword>
<dbReference type="Pfam" id="PF01549">
    <property type="entry name" value="ShK"/>
    <property type="match status" value="3"/>
</dbReference>
<proteinExistence type="predicted"/>
<feature type="binding site" evidence="9">
    <location>
        <position position="212"/>
    </location>
    <ligand>
        <name>Zn(2+)</name>
        <dbReference type="ChEBI" id="CHEBI:29105"/>
        <note>catalytic</note>
    </ligand>
</feature>
<dbReference type="PANTHER" id="PTHR10127">
    <property type="entry name" value="DISCOIDIN, CUB, EGF, LAMININ , AND ZINC METALLOPROTEASE DOMAIN CONTAINING"/>
    <property type="match status" value="1"/>
</dbReference>
<dbReference type="InterPro" id="IPR001506">
    <property type="entry name" value="Peptidase_M12A"/>
</dbReference>
<feature type="disulfide bond" evidence="8">
    <location>
        <begin position="381"/>
        <end position="415"/>
    </location>
</feature>
<organism evidence="13 14">
    <name type="scientific">Daphnia magna</name>
    <dbReference type="NCBI Taxonomy" id="35525"/>
    <lineage>
        <taxon>Eukaryota</taxon>
        <taxon>Metazoa</taxon>
        <taxon>Ecdysozoa</taxon>
        <taxon>Arthropoda</taxon>
        <taxon>Crustacea</taxon>
        <taxon>Branchiopoda</taxon>
        <taxon>Diplostraca</taxon>
        <taxon>Cladocera</taxon>
        <taxon>Anomopoda</taxon>
        <taxon>Daphniidae</taxon>
        <taxon>Daphnia</taxon>
    </lineage>
</organism>